<proteinExistence type="predicted"/>
<dbReference type="PROSITE" id="PS51416">
    <property type="entry name" value="MIB_HERC2"/>
    <property type="match status" value="1"/>
</dbReference>
<dbReference type="SUPFAM" id="SSF57850">
    <property type="entry name" value="RING/U-box"/>
    <property type="match status" value="1"/>
</dbReference>
<keyword evidence="10" id="KW-1185">Reference proteome</keyword>
<dbReference type="InterPro" id="IPR002110">
    <property type="entry name" value="Ankyrin_rpt"/>
</dbReference>
<name>A0A4S2M5J9_OPIFE</name>
<dbReference type="Pfam" id="PF12796">
    <property type="entry name" value="Ank_2"/>
    <property type="match status" value="2"/>
</dbReference>
<dbReference type="PROSITE" id="PS50297">
    <property type="entry name" value="ANK_REP_REGION"/>
    <property type="match status" value="5"/>
</dbReference>
<feature type="region of interest" description="Disordered" evidence="6">
    <location>
        <begin position="337"/>
        <end position="426"/>
    </location>
</feature>
<dbReference type="InterPro" id="IPR001841">
    <property type="entry name" value="Znf_RING"/>
</dbReference>
<feature type="domain" description="RING-type" evidence="7">
    <location>
        <begin position="1204"/>
        <end position="1239"/>
    </location>
</feature>
<evidence type="ECO:0000259" key="7">
    <source>
        <dbReference type="PROSITE" id="PS50089"/>
    </source>
</evidence>
<feature type="region of interest" description="Disordered" evidence="6">
    <location>
        <begin position="283"/>
        <end position="325"/>
    </location>
</feature>
<feature type="repeat" description="ANK" evidence="4">
    <location>
        <begin position="565"/>
        <end position="597"/>
    </location>
</feature>
<dbReference type="SMART" id="SM00248">
    <property type="entry name" value="ANK"/>
    <property type="match status" value="8"/>
</dbReference>
<dbReference type="GO" id="GO:0008270">
    <property type="term" value="F:zinc ion binding"/>
    <property type="evidence" value="ECO:0007669"/>
    <property type="project" value="UniProtKB-KW"/>
</dbReference>
<dbReference type="PANTHER" id="PTHR24202">
    <property type="entry name" value="E3 UBIQUITIN-PROTEIN LIGASE MIB2"/>
    <property type="match status" value="1"/>
</dbReference>
<dbReference type="SMART" id="SM00184">
    <property type="entry name" value="RING"/>
    <property type="match status" value="3"/>
</dbReference>
<dbReference type="GO" id="GO:0005737">
    <property type="term" value="C:cytoplasm"/>
    <property type="evidence" value="ECO:0007669"/>
    <property type="project" value="TreeGrafter"/>
</dbReference>
<feature type="repeat" description="ANK" evidence="4">
    <location>
        <begin position="837"/>
        <end position="869"/>
    </location>
</feature>
<dbReference type="Pfam" id="PF00023">
    <property type="entry name" value="Ank"/>
    <property type="match status" value="1"/>
</dbReference>
<evidence type="ECO:0000256" key="3">
    <source>
        <dbReference type="ARBA" id="ARBA00022833"/>
    </source>
</evidence>
<dbReference type="InterPro" id="IPR013083">
    <property type="entry name" value="Znf_RING/FYVE/PHD"/>
</dbReference>
<dbReference type="Pfam" id="PF06701">
    <property type="entry name" value="MIB_HERC2"/>
    <property type="match status" value="1"/>
</dbReference>
<feature type="domain" description="RING-type" evidence="7">
    <location>
        <begin position="1509"/>
        <end position="1542"/>
    </location>
</feature>
<dbReference type="Pfam" id="PF13920">
    <property type="entry name" value="zf-C3HC4_3"/>
    <property type="match status" value="2"/>
</dbReference>
<dbReference type="PROSITE" id="PS50089">
    <property type="entry name" value="ZF_RING_2"/>
    <property type="match status" value="2"/>
</dbReference>
<dbReference type="Proteomes" id="UP000308267">
    <property type="component" value="Unassembled WGS sequence"/>
</dbReference>
<feature type="repeat" description="ANK" evidence="4">
    <location>
        <begin position="713"/>
        <end position="745"/>
    </location>
</feature>
<dbReference type="SUPFAM" id="SSF48403">
    <property type="entry name" value="Ankyrin repeat"/>
    <property type="match status" value="2"/>
</dbReference>
<dbReference type="PROSITE" id="PS50088">
    <property type="entry name" value="ANK_REPEAT"/>
    <property type="match status" value="5"/>
</dbReference>
<evidence type="ECO:0000256" key="4">
    <source>
        <dbReference type="PROSITE-ProRule" id="PRU00023"/>
    </source>
</evidence>
<evidence type="ECO:0000313" key="10">
    <source>
        <dbReference type="Proteomes" id="UP000308267"/>
    </source>
</evidence>
<evidence type="ECO:0008006" key="11">
    <source>
        <dbReference type="Google" id="ProtNLM"/>
    </source>
</evidence>
<feature type="compositionally biased region" description="Polar residues" evidence="6">
    <location>
        <begin position="338"/>
        <end position="377"/>
    </location>
</feature>
<evidence type="ECO:0000256" key="5">
    <source>
        <dbReference type="PROSITE-ProRule" id="PRU00175"/>
    </source>
</evidence>
<dbReference type="InterPro" id="IPR037252">
    <property type="entry name" value="Mib_Herc2_sf"/>
</dbReference>
<organism evidence="9 10">
    <name type="scientific">Opisthorchis felineus</name>
    <dbReference type="NCBI Taxonomy" id="147828"/>
    <lineage>
        <taxon>Eukaryota</taxon>
        <taxon>Metazoa</taxon>
        <taxon>Spiralia</taxon>
        <taxon>Lophotrochozoa</taxon>
        <taxon>Platyhelminthes</taxon>
        <taxon>Trematoda</taxon>
        <taxon>Digenea</taxon>
        <taxon>Opisthorchiida</taxon>
        <taxon>Opisthorchiata</taxon>
        <taxon>Opisthorchiidae</taxon>
        <taxon>Opisthorchis</taxon>
    </lineage>
</organism>
<reference evidence="9 10" key="1">
    <citation type="journal article" date="2019" name="BMC Genomics">
        <title>New insights from Opisthorchis felineus genome: update on genomics of the epidemiologically important liver flukes.</title>
        <authorList>
            <person name="Ershov N.I."/>
            <person name="Mordvinov V.A."/>
            <person name="Prokhortchouk E.B."/>
            <person name="Pakharukova M.Y."/>
            <person name="Gunbin K.V."/>
            <person name="Ustyantsev K."/>
            <person name="Genaev M.A."/>
            <person name="Blinov A.G."/>
            <person name="Mazur A."/>
            <person name="Boulygina E."/>
            <person name="Tsygankova S."/>
            <person name="Khrameeva E."/>
            <person name="Chekanov N."/>
            <person name="Fan G."/>
            <person name="Xiao A."/>
            <person name="Zhang H."/>
            <person name="Xu X."/>
            <person name="Yang H."/>
            <person name="Solovyev V."/>
            <person name="Lee S.M."/>
            <person name="Liu X."/>
            <person name="Afonnikov D.A."/>
            <person name="Skryabin K.G."/>
        </authorList>
    </citation>
    <scope>NUCLEOTIDE SEQUENCE [LARGE SCALE GENOMIC DNA]</scope>
    <source>
        <strain evidence="9">AK-0245</strain>
        <tissue evidence="9">Whole organism</tissue>
    </source>
</reference>
<dbReference type="InterPro" id="IPR036770">
    <property type="entry name" value="Ankyrin_rpt-contain_sf"/>
</dbReference>
<keyword evidence="2 5" id="KW-0479">Metal-binding</keyword>
<feature type="repeat" description="ANK" evidence="4">
    <location>
        <begin position="746"/>
        <end position="769"/>
    </location>
</feature>
<feature type="compositionally biased region" description="Polar residues" evidence="6">
    <location>
        <begin position="216"/>
        <end position="234"/>
    </location>
</feature>
<dbReference type="PANTHER" id="PTHR24202:SF4">
    <property type="entry name" value="E3 UBIQUITIN-PROTEIN LIGASE MIB2-RELATED"/>
    <property type="match status" value="1"/>
</dbReference>
<feature type="compositionally biased region" description="Basic and acidic residues" evidence="6">
    <location>
        <begin position="238"/>
        <end position="254"/>
    </location>
</feature>
<dbReference type="UniPathway" id="UPA00143"/>
<keyword evidence="3" id="KW-0862">Zinc</keyword>
<keyword evidence="1" id="KW-0808">Transferase</keyword>
<feature type="domain" description="MIB/HERC2" evidence="8">
    <location>
        <begin position="10"/>
        <end position="79"/>
    </location>
</feature>
<dbReference type="Gene3D" id="1.25.40.20">
    <property type="entry name" value="Ankyrin repeat-containing domain"/>
    <property type="match status" value="3"/>
</dbReference>
<evidence type="ECO:0000256" key="2">
    <source>
        <dbReference type="ARBA" id="ARBA00022771"/>
    </source>
</evidence>
<accession>A0A4S2M5J9</accession>
<evidence type="ECO:0000259" key="8">
    <source>
        <dbReference type="PROSITE" id="PS51416"/>
    </source>
</evidence>
<evidence type="ECO:0000313" key="9">
    <source>
        <dbReference type="EMBL" id="TGZ71640.1"/>
    </source>
</evidence>
<comment type="caution">
    <text evidence="9">The sequence shown here is derived from an EMBL/GenBank/DDBJ whole genome shotgun (WGS) entry which is preliminary data.</text>
</comment>
<dbReference type="EMBL" id="SJOL01004427">
    <property type="protein sequence ID" value="TGZ71640.1"/>
    <property type="molecule type" value="Genomic_DNA"/>
</dbReference>
<dbReference type="SUPFAM" id="SSF159034">
    <property type="entry name" value="Mib/herc2 domain-like"/>
    <property type="match status" value="1"/>
</dbReference>
<dbReference type="Gene3D" id="2.30.30.40">
    <property type="entry name" value="SH3 Domains"/>
    <property type="match status" value="1"/>
</dbReference>
<evidence type="ECO:0000256" key="6">
    <source>
        <dbReference type="SAM" id="MobiDB-lite"/>
    </source>
</evidence>
<dbReference type="GO" id="GO:0016567">
    <property type="term" value="P:protein ubiquitination"/>
    <property type="evidence" value="ECO:0007669"/>
    <property type="project" value="UniProtKB-UniPathway"/>
</dbReference>
<feature type="compositionally biased region" description="Low complexity" evidence="6">
    <location>
        <begin position="308"/>
        <end position="318"/>
    </location>
</feature>
<feature type="region of interest" description="Disordered" evidence="6">
    <location>
        <begin position="216"/>
        <end position="267"/>
    </location>
</feature>
<dbReference type="GO" id="GO:0004842">
    <property type="term" value="F:ubiquitin-protein transferase activity"/>
    <property type="evidence" value="ECO:0007669"/>
    <property type="project" value="InterPro"/>
</dbReference>
<keyword evidence="4" id="KW-0040">ANK repeat</keyword>
<dbReference type="OrthoDB" id="2122982at2759"/>
<dbReference type="Gene3D" id="3.30.40.10">
    <property type="entry name" value="Zinc/RING finger domain, C3HC4 (zinc finger)"/>
    <property type="match status" value="2"/>
</dbReference>
<protein>
    <recommendedName>
        <fullName evidence="11">RING-type E3 ubiquitin transferase</fullName>
    </recommendedName>
</protein>
<sequence length="1552" mass="169018">MSESRNGLYDPGTYASGIGCRVVRGPDWKWNKQDGGEGHVGSVRRFDTPGEAIVVWDSGVVANYRCGTLGFDLRVLDSAPTGVKHPGTICEGCHEPFRSKLVRRVDTGKYEEKAKSSVTRILNILAESRGFCRLIEDGRSKAIRPAKGGTFYIDHLPLLADLRGCTNEEPATTREAEVATSPGEEDIIDNCRDSSRNSVVPNWTNLQELEMRRRQTTSFVQESRASHRVSNNNEPNEDVTRHTVSREAPSDRTVPRRANPAHDNVPTNCVNVCTLASRLQIQPSSTDSCGQGRRPTVATVRDRETDDYSTTRTSTASSGGLRTIGQTARNLLTDLLRSGSTSGSENRTAPSSAAQPRAPTSSRVNVASPSSVHTQNRPSRHDSQASGNAVVVSRSNRRERDSSDSVRVQHQQFQPARRPTTRSDRARVITLIPRPITSQNENTLIGGVCNHGDALGLTEQHSCSSAQANSRATHSRRDQAPRMIYGVYNQLHGAVADPTDTLESVNANTESTSGDIDRRACQRLQYRLSSGQTNEDLIRAAAEGNVKRLKCLLQHRHVNVNATFAGTTALHAACDAGHLACVSVLLQFGANRQLRDGCGNEAVHAGAQGGNASILRLLLAPRQRCDPNRSLSPITDVENSTQSEVHLADSDVGSLVEGIRTVNFSEADDTPDVNSRNALRQTPLHLAVSRHDFMVVQCLLEELNALPSLQDCDGDTPLHDAIAGQNARLVELLLRHNADLTITNNSGQNPLHYATVLGEVNIVRVILQHCLQQTPWLVDEPQADGLTALHLASLHGHLEVSDLLLQSGANPNATVYRPSGLQPPPTSVRTTDGAYVPAFTPLHLAVHKAHPDVVCLLLCYGARAAVTGGGARAGEGRSPMQLALTTLAQTQDNIQHAGQSPRRFDVALVPFLASVARLLICMADSLALTSSAPVSTSIRNSSPLRANSSRPDYIEEAQLISIEDTGEGESVEEVGEARDIQQSPVRLTSQSPLCRRLKSTVQATLETGVPRLVLIAACLASAIGAESWTPNCSNDDDDEVRNIQMITDNFVTDIFTECLDPVLQLALQQCHMEAMNSVSQIRSQAVSVTEQDNSRTQRRTRDLLADMNDSEEENLVDTFFQADHAPHSAVSLLPSAVSTSAADEFMLHPGVVTQSEDNRIQPVTIANQLGPQLNNQPRFLKNPPQSLRLLPPKFTELDVEWRECLVCSERDRSTVISPCGHIITCENCTPLMRKCLLCRQRVSGSYQFSNCCECNQFKGVVLAKPCNHMLWCKDCIKAKVEQLDVAAGHLEGLGEFGSAAANPDTLLLADHVVDERGDATNNQVTNEWQAISLGRLFSMVTTVNSLIDDLLAGGLCIDGCPVCSQPVETLWPIVVSCAGVDIQSTGALLRNTESAPSPSPALAPILDSVQRTNEVSTPVPNPLVFSADVPPSAFAQNELSPHTAPLNLSPRGCRTLDLTQAEPRQPIAPNNRIHHTSMRTRHPQLVQLCDRELSKLKHELQVMREQIRCPICLDRSRNLVFMCGHATCQWCGDQVTACPICRRAVESRIILY</sequence>
<dbReference type="InterPro" id="IPR010606">
    <property type="entry name" value="Mib_Herc2"/>
</dbReference>
<dbReference type="STRING" id="147828.A0A4S2M5J9"/>
<evidence type="ECO:0000256" key="1">
    <source>
        <dbReference type="ARBA" id="ARBA00022679"/>
    </source>
</evidence>
<feature type="repeat" description="ANK" evidence="4">
    <location>
        <begin position="784"/>
        <end position="816"/>
    </location>
</feature>
<gene>
    <name evidence="9" type="ORF">CRM22_002531</name>
</gene>
<dbReference type="CDD" id="cd16727">
    <property type="entry name" value="RING-HC_MIB1_rpt3"/>
    <property type="match status" value="1"/>
</dbReference>
<keyword evidence="2 5" id="KW-0863">Zinc-finger</keyword>